<proteinExistence type="predicted"/>
<evidence type="ECO:0000313" key="1">
    <source>
        <dbReference type="EMBL" id="GKV06989.1"/>
    </source>
</evidence>
<name>A0AAV5J4R0_9ROSI</name>
<evidence type="ECO:0000313" key="2">
    <source>
        <dbReference type="Proteomes" id="UP001054252"/>
    </source>
</evidence>
<accession>A0AAV5J4R0</accession>
<evidence type="ECO:0008006" key="3">
    <source>
        <dbReference type="Google" id="ProtNLM"/>
    </source>
</evidence>
<sequence>MLEGYEAGGSHVPLLSFVSYGVSFQVMSSNFNIMISVKGLSSPTIRLKLTHHHFADDLMLLSRGDEHSPLLMKKYFDEFSIVSGLNANLGKSCIFFSDLFGN</sequence>
<gene>
    <name evidence="1" type="ORF">SLEP1_g18802</name>
</gene>
<keyword evidence="2" id="KW-1185">Reference proteome</keyword>
<comment type="caution">
    <text evidence="1">The sequence shown here is derived from an EMBL/GenBank/DDBJ whole genome shotgun (WGS) entry which is preliminary data.</text>
</comment>
<organism evidence="1 2">
    <name type="scientific">Rubroshorea leprosula</name>
    <dbReference type="NCBI Taxonomy" id="152421"/>
    <lineage>
        <taxon>Eukaryota</taxon>
        <taxon>Viridiplantae</taxon>
        <taxon>Streptophyta</taxon>
        <taxon>Embryophyta</taxon>
        <taxon>Tracheophyta</taxon>
        <taxon>Spermatophyta</taxon>
        <taxon>Magnoliopsida</taxon>
        <taxon>eudicotyledons</taxon>
        <taxon>Gunneridae</taxon>
        <taxon>Pentapetalae</taxon>
        <taxon>rosids</taxon>
        <taxon>malvids</taxon>
        <taxon>Malvales</taxon>
        <taxon>Dipterocarpaceae</taxon>
        <taxon>Rubroshorea</taxon>
    </lineage>
</organism>
<protein>
    <recommendedName>
        <fullName evidence="3">Reverse transcriptase domain-containing protein</fullName>
    </recommendedName>
</protein>
<dbReference type="Proteomes" id="UP001054252">
    <property type="component" value="Unassembled WGS sequence"/>
</dbReference>
<reference evidence="1 2" key="1">
    <citation type="journal article" date="2021" name="Commun. Biol.">
        <title>The genome of Shorea leprosula (Dipterocarpaceae) highlights the ecological relevance of drought in aseasonal tropical rainforests.</title>
        <authorList>
            <person name="Ng K.K.S."/>
            <person name="Kobayashi M.J."/>
            <person name="Fawcett J.A."/>
            <person name="Hatakeyama M."/>
            <person name="Paape T."/>
            <person name="Ng C.H."/>
            <person name="Ang C.C."/>
            <person name="Tnah L.H."/>
            <person name="Lee C.T."/>
            <person name="Nishiyama T."/>
            <person name="Sese J."/>
            <person name="O'Brien M.J."/>
            <person name="Copetti D."/>
            <person name="Mohd Noor M.I."/>
            <person name="Ong R.C."/>
            <person name="Putra M."/>
            <person name="Sireger I.Z."/>
            <person name="Indrioko S."/>
            <person name="Kosugi Y."/>
            <person name="Izuno A."/>
            <person name="Isagi Y."/>
            <person name="Lee S.L."/>
            <person name="Shimizu K.K."/>
        </authorList>
    </citation>
    <scope>NUCLEOTIDE SEQUENCE [LARGE SCALE GENOMIC DNA]</scope>
    <source>
        <strain evidence="1">214</strain>
    </source>
</reference>
<dbReference type="AlphaFoldDB" id="A0AAV5J4R0"/>
<dbReference type="EMBL" id="BPVZ01000026">
    <property type="protein sequence ID" value="GKV06989.1"/>
    <property type="molecule type" value="Genomic_DNA"/>
</dbReference>